<evidence type="ECO:0000313" key="6">
    <source>
        <dbReference type="EMBL" id="JAT47741.1"/>
    </source>
</evidence>
<dbReference type="SUPFAM" id="SSF47819">
    <property type="entry name" value="HRDC-like"/>
    <property type="match status" value="1"/>
</dbReference>
<dbReference type="InterPro" id="IPR045222">
    <property type="entry name" value="Rpb4-like"/>
</dbReference>
<dbReference type="Gene3D" id="1.20.1250.40">
    <property type="match status" value="1"/>
</dbReference>
<dbReference type="PANTHER" id="PTHR21297">
    <property type="entry name" value="DNA-DIRECTED RNA POLYMERASE II"/>
    <property type="match status" value="1"/>
</dbReference>
<dbReference type="InterPro" id="IPR006590">
    <property type="entry name" value="RNA_pol_Rpb4/RPC9_core"/>
</dbReference>
<evidence type="ECO:0000256" key="1">
    <source>
        <dbReference type="ARBA" id="ARBA00004123"/>
    </source>
</evidence>
<keyword evidence="6" id="KW-0240">DNA-directed RNA polymerase</keyword>
<protein>
    <submittedName>
        <fullName evidence="6">DNA-directed RNA polymerase II subunit rpb4</fullName>
    </submittedName>
</protein>
<keyword evidence="2" id="KW-0539">Nucleus</keyword>
<evidence type="ECO:0000256" key="3">
    <source>
        <dbReference type="ARBA" id="ARBA00025724"/>
    </source>
</evidence>
<evidence type="ECO:0000256" key="4">
    <source>
        <dbReference type="SAM" id="MobiDB-lite"/>
    </source>
</evidence>
<keyword evidence="6" id="KW-0804">Transcription</keyword>
<dbReference type="GO" id="GO:0005634">
    <property type="term" value="C:nucleus"/>
    <property type="evidence" value="ECO:0007669"/>
    <property type="project" value="UniProtKB-SubCell"/>
</dbReference>
<feature type="region of interest" description="Disordered" evidence="4">
    <location>
        <begin position="95"/>
        <end position="118"/>
    </location>
</feature>
<dbReference type="GO" id="GO:0006352">
    <property type="term" value="P:DNA-templated transcription initiation"/>
    <property type="evidence" value="ECO:0007669"/>
    <property type="project" value="InterPro"/>
</dbReference>
<comment type="subcellular location">
    <subcellularLocation>
        <location evidence="1">Nucleus</location>
    </subcellularLocation>
</comment>
<dbReference type="SMART" id="SM00657">
    <property type="entry name" value="RPOL4c"/>
    <property type="match status" value="1"/>
</dbReference>
<dbReference type="GO" id="GO:0000166">
    <property type="term" value="F:nucleotide binding"/>
    <property type="evidence" value="ECO:0007669"/>
    <property type="project" value="InterPro"/>
</dbReference>
<reference evidence="6" key="1">
    <citation type="submission" date="2015-07" db="EMBL/GenBank/DDBJ databases">
        <title>Transcriptome Assembly of Anthurium amnicola.</title>
        <authorList>
            <person name="Suzuki J."/>
        </authorList>
    </citation>
    <scope>NUCLEOTIDE SEQUENCE</scope>
</reference>
<evidence type="ECO:0000256" key="2">
    <source>
        <dbReference type="ARBA" id="ARBA00023242"/>
    </source>
</evidence>
<dbReference type="EMBL" id="GDJX01020195">
    <property type="protein sequence ID" value="JAT47741.1"/>
    <property type="molecule type" value="Transcribed_RNA"/>
</dbReference>
<feature type="domain" description="RNA polymerase Rpb4/RPC9 core" evidence="5">
    <location>
        <begin position="132"/>
        <end position="254"/>
    </location>
</feature>
<dbReference type="Pfam" id="PF03874">
    <property type="entry name" value="RNA_pol_Rpb4"/>
    <property type="match status" value="1"/>
</dbReference>
<dbReference type="GO" id="GO:0000428">
    <property type="term" value="C:DNA-directed RNA polymerase complex"/>
    <property type="evidence" value="ECO:0007669"/>
    <property type="project" value="UniProtKB-KW"/>
</dbReference>
<feature type="compositionally biased region" description="Basic residues" evidence="4">
    <location>
        <begin position="67"/>
        <end position="80"/>
    </location>
</feature>
<evidence type="ECO:0000259" key="5">
    <source>
        <dbReference type="SMART" id="SM00657"/>
    </source>
</evidence>
<proteinExistence type="inferred from homology"/>
<sequence>MAEKGGKGFSVSKGRSALKTPASKLASLNLKAKDDGSSRKGRKVQVESSDSDSDDSVKEISGGPSKSSRKTSRVNKKTAKKVSFENLKSGGKASFDSLSGKGGSGDKTGKGGGKGRPPVAKILTEVELKLEAEFPKNAKILKDCEAGALLRGIQEYLPMLSNDPTIKIPISFDKALKYVQIVDHYNDSQSVTQALQKLKNSGATEGEICMIANVCPETTDEVYALIPSLKDSKDKNEGPIRDALAELAKLKRSE</sequence>
<feature type="region of interest" description="Disordered" evidence="4">
    <location>
        <begin position="1"/>
        <end position="83"/>
    </location>
</feature>
<accession>A0A1D1XZE3</accession>
<name>A0A1D1XZE3_9ARAE</name>
<gene>
    <name evidence="6" type="primary">polr2d_1</name>
    <name evidence="6" type="ORF">g.52660</name>
</gene>
<dbReference type="AlphaFoldDB" id="A0A1D1XZE3"/>
<dbReference type="InterPro" id="IPR005574">
    <property type="entry name" value="Rpb4/RPC9"/>
</dbReference>
<feature type="compositionally biased region" description="Gly residues" evidence="4">
    <location>
        <begin position="100"/>
        <end position="115"/>
    </location>
</feature>
<dbReference type="InterPro" id="IPR038324">
    <property type="entry name" value="Rpb4/RPC9_sf"/>
</dbReference>
<comment type="similarity">
    <text evidence="3">Belongs to the eukaryotic RPB4 RNA polymerase subunit family.</text>
</comment>
<dbReference type="InterPro" id="IPR010997">
    <property type="entry name" value="HRDC-like_sf"/>
</dbReference>
<organism evidence="6">
    <name type="scientific">Anthurium amnicola</name>
    <dbReference type="NCBI Taxonomy" id="1678845"/>
    <lineage>
        <taxon>Eukaryota</taxon>
        <taxon>Viridiplantae</taxon>
        <taxon>Streptophyta</taxon>
        <taxon>Embryophyta</taxon>
        <taxon>Tracheophyta</taxon>
        <taxon>Spermatophyta</taxon>
        <taxon>Magnoliopsida</taxon>
        <taxon>Liliopsida</taxon>
        <taxon>Araceae</taxon>
        <taxon>Pothoideae</taxon>
        <taxon>Potheae</taxon>
        <taxon>Anthurium</taxon>
    </lineage>
</organism>